<proteinExistence type="predicted"/>
<dbReference type="Proteomes" id="UP000566324">
    <property type="component" value="Unassembled WGS sequence"/>
</dbReference>
<evidence type="ECO:0000313" key="3">
    <source>
        <dbReference type="Proteomes" id="UP000566324"/>
    </source>
</evidence>
<organism evidence="2 3">
    <name type="scientific">Sphingosinicella soli</name>
    <dbReference type="NCBI Taxonomy" id="333708"/>
    <lineage>
        <taxon>Bacteria</taxon>
        <taxon>Pseudomonadati</taxon>
        <taxon>Pseudomonadota</taxon>
        <taxon>Alphaproteobacteria</taxon>
        <taxon>Sphingomonadales</taxon>
        <taxon>Sphingosinicellaceae</taxon>
        <taxon>Sphingosinicella</taxon>
    </lineage>
</organism>
<dbReference type="AlphaFoldDB" id="A0A7W7B3Q1"/>
<protein>
    <recommendedName>
        <fullName evidence="1">KAP NTPase domain-containing protein</fullName>
    </recommendedName>
</protein>
<name>A0A7W7B3Q1_9SPHN</name>
<feature type="domain" description="KAP NTPase" evidence="1">
    <location>
        <begin position="2"/>
        <end position="70"/>
    </location>
</feature>
<dbReference type="EMBL" id="JACHNZ010000044">
    <property type="protein sequence ID" value="MBB4633446.1"/>
    <property type="molecule type" value="Genomic_DNA"/>
</dbReference>
<keyword evidence="3" id="KW-1185">Reference proteome</keyword>
<accession>A0A7W7B3Q1</accession>
<dbReference type="InterPro" id="IPR011646">
    <property type="entry name" value="KAP_P-loop"/>
</dbReference>
<dbReference type="Pfam" id="PF07693">
    <property type="entry name" value="KAP_NTPase"/>
    <property type="match status" value="1"/>
</dbReference>
<evidence type="ECO:0000259" key="1">
    <source>
        <dbReference type="Pfam" id="PF07693"/>
    </source>
</evidence>
<sequence length="268" mass="30255">MIDELDRCRPTYAVKLLEEIKHLFDVSGIVFILALHGEQLGHSVSGAYGAGFDGRAYLRRFIDREYRLAQPNLTPLLKRLCANSAISDMALSRPQMAISQARDLTPPLPELLAEYMRVYGLSTRDAFELIDIIPTSIAILERQHTLHAEYFLPLAIGLLKGLPAGKLPEPQNETSWVYVPNWSYANDATEISFADIAAAIQKAASLPDDRQQTDRAQLRSDYVARLVYQSRVHQTEEQPFWTIYGYPRLLGTVARFTNPQLDSHRPAD</sequence>
<gene>
    <name evidence="2" type="ORF">GGQ98_003084</name>
</gene>
<dbReference type="RefSeq" id="WP_184071054.1">
    <property type="nucleotide sequence ID" value="NZ_JACHNZ010000044.1"/>
</dbReference>
<reference evidence="2 3" key="1">
    <citation type="submission" date="2020-08" db="EMBL/GenBank/DDBJ databases">
        <title>Genomic Encyclopedia of Type Strains, Phase IV (KMG-IV): sequencing the most valuable type-strain genomes for metagenomic binning, comparative biology and taxonomic classification.</title>
        <authorList>
            <person name="Goeker M."/>
        </authorList>
    </citation>
    <scope>NUCLEOTIDE SEQUENCE [LARGE SCALE GENOMIC DNA]</scope>
    <source>
        <strain evidence="2 3">DSM 17328</strain>
    </source>
</reference>
<evidence type="ECO:0000313" key="2">
    <source>
        <dbReference type="EMBL" id="MBB4633446.1"/>
    </source>
</evidence>
<comment type="caution">
    <text evidence="2">The sequence shown here is derived from an EMBL/GenBank/DDBJ whole genome shotgun (WGS) entry which is preliminary data.</text>
</comment>